<evidence type="ECO:0000313" key="1">
    <source>
        <dbReference type="EMBL" id="MBU3854874.1"/>
    </source>
</evidence>
<dbReference type="Proteomes" id="UP000823865">
    <property type="component" value="Unassembled WGS sequence"/>
</dbReference>
<proteinExistence type="predicted"/>
<sequence length="439" mass="51835">MEKLLQFIWKHKIFPLTPLCTETGEKIEVIDPGTQNTNSGPDFFNAKIKIGDTTWIGNVEVHRHSSEWFQHGHDKDAAYNNVILHVTEQMDCPVVTADHKTVPQVQLPVSEEVVQQYNILKASDDYPRCHEIIRTLSGFMIHSWMSALVYERLQERSELVLQRLKQQNGDWEQAFFITLARNFGFGLNGDAFERWARRIPFQAIAKHRDSLFQTEAFFMGQAGLLESDAMDREEREAALNDEYFLRLQKEYAYLRHKFELTPLPADSWRFMRTRPQNFPHIRLSQISRMYQEEKLNFSIIRDISDIDELRRKLQFQTSEYWETHFLFGYPSPHSTKRMGRGSIDLIIINTIIPTLFAYGRYLNDTRYQEQAVGLLEQLKPEENHIIRLWRQCGLEVQHAADSQALIQLKKEYCDRHECLRCRFGYEFLKSNKKQNNHGR</sequence>
<gene>
    <name evidence="1" type="ORF">H9789_13880</name>
</gene>
<dbReference type="AlphaFoldDB" id="A0A9E2L990"/>
<accession>A0A9E2L990</accession>
<reference evidence="1" key="1">
    <citation type="journal article" date="2021" name="PeerJ">
        <title>Extensive microbial diversity within the chicken gut microbiome revealed by metagenomics and culture.</title>
        <authorList>
            <person name="Gilroy R."/>
            <person name="Ravi A."/>
            <person name="Getino M."/>
            <person name="Pursley I."/>
            <person name="Horton D.L."/>
            <person name="Alikhan N.F."/>
            <person name="Baker D."/>
            <person name="Gharbi K."/>
            <person name="Hall N."/>
            <person name="Watson M."/>
            <person name="Adriaenssens E.M."/>
            <person name="Foster-Nyarko E."/>
            <person name="Jarju S."/>
            <person name="Secka A."/>
            <person name="Antonio M."/>
            <person name="Oren A."/>
            <person name="Chaudhuri R.R."/>
            <person name="La Ragione R."/>
            <person name="Hildebrand F."/>
            <person name="Pallen M.J."/>
        </authorList>
    </citation>
    <scope>NUCLEOTIDE SEQUENCE</scope>
    <source>
        <strain evidence="1">G3-2149</strain>
    </source>
</reference>
<comment type="caution">
    <text evidence="1">The sequence shown here is derived from an EMBL/GenBank/DDBJ whole genome shotgun (WGS) entry which is preliminary data.</text>
</comment>
<organism evidence="1 2">
    <name type="scientific">Candidatus Paraprevotella stercoravium</name>
    <dbReference type="NCBI Taxonomy" id="2838725"/>
    <lineage>
        <taxon>Bacteria</taxon>
        <taxon>Pseudomonadati</taxon>
        <taxon>Bacteroidota</taxon>
        <taxon>Bacteroidia</taxon>
        <taxon>Bacteroidales</taxon>
        <taxon>Prevotellaceae</taxon>
        <taxon>Paraprevotella</taxon>
    </lineage>
</organism>
<dbReference type="EMBL" id="JAHLFU010000295">
    <property type="protein sequence ID" value="MBU3854874.1"/>
    <property type="molecule type" value="Genomic_DNA"/>
</dbReference>
<protein>
    <submittedName>
        <fullName evidence="1">DUF2851 family protein</fullName>
    </submittedName>
</protein>
<evidence type="ECO:0000313" key="2">
    <source>
        <dbReference type="Proteomes" id="UP000823865"/>
    </source>
</evidence>
<dbReference type="InterPro" id="IPR021272">
    <property type="entry name" value="DUF2851"/>
</dbReference>
<dbReference type="Pfam" id="PF11013">
    <property type="entry name" value="DUF2851"/>
    <property type="match status" value="1"/>
</dbReference>
<reference evidence="1" key="2">
    <citation type="submission" date="2021-04" db="EMBL/GenBank/DDBJ databases">
        <authorList>
            <person name="Gilroy R."/>
        </authorList>
    </citation>
    <scope>NUCLEOTIDE SEQUENCE</scope>
    <source>
        <strain evidence="1">G3-2149</strain>
    </source>
</reference>
<name>A0A9E2L990_9BACT</name>